<reference evidence="2 3" key="1">
    <citation type="journal article" date="2018" name="Mol. Plant">
        <title>The genome of Artemisia annua provides insight into the evolution of Asteraceae family and artemisinin biosynthesis.</title>
        <authorList>
            <person name="Shen Q."/>
            <person name="Zhang L."/>
            <person name="Liao Z."/>
            <person name="Wang S."/>
            <person name="Yan T."/>
            <person name="Shi P."/>
            <person name="Liu M."/>
            <person name="Fu X."/>
            <person name="Pan Q."/>
            <person name="Wang Y."/>
            <person name="Lv Z."/>
            <person name="Lu X."/>
            <person name="Zhang F."/>
            <person name="Jiang W."/>
            <person name="Ma Y."/>
            <person name="Chen M."/>
            <person name="Hao X."/>
            <person name="Li L."/>
            <person name="Tang Y."/>
            <person name="Lv G."/>
            <person name="Zhou Y."/>
            <person name="Sun X."/>
            <person name="Brodelius P.E."/>
            <person name="Rose J.K.C."/>
            <person name="Tang K."/>
        </authorList>
    </citation>
    <scope>NUCLEOTIDE SEQUENCE [LARGE SCALE GENOMIC DNA]</scope>
    <source>
        <strain evidence="3">cv. Huhao1</strain>
        <tissue evidence="2">Leaf</tissue>
    </source>
</reference>
<dbReference type="AlphaFoldDB" id="A0A2U1L418"/>
<dbReference type="OrthoDB" id="1928633at2759"/>
<dbReference type="PANTHER" id="PTHR46444:SF9">
    <property type="entry name" value="DCD (DEVELOPMENT AND CELL DEATH) DOMAIN PROTEIN"/>
    <property type="match status" value="1"/>
</dbReference>
<dbReference type="STRING" id="35608.A0A2U1L418"/>
<dbReference type="PROSITE" id="PS51222">
    <property type="entry name" value="DCD"/>
    <property type="match status" value="2"/>
</dbReference>
<evidence type="ECO:0000313" key="3">
    <source>
        <dbReference type="Proteomes" id="UP000245207"/>
    </source>
</evidence>
<dbReference type="Pfam" id="PF10539">
    <property type="entry name" value="Dev_Cell_Death"/>
    <property type="match status" value="2"/>
</dbReference>
<dbReference type="SMART" id="SM00767">
    <property type="entry name" value="DCD"/>
    <property type="match status" value="1"/>
</dbReference>
<dbReference type="PANTHER" id="PTHR46444">
    <property type="entry name" value="DCD (DEVELOPMENT AND CELL DEATH) DOMAIN PROTEIN-RELATED"/>
    <property type="match status" value="1"/>
</dbReference>
<comment type="caution">
    <text evidence="2">The sequence shown here is derived from an EMBL/GenBank/DDBJ whole genome shotgun (WGS) entry which is preliminary data.</text>
</comment>
<dbReference type="Proteomes" id="UP000245207">
    <property type="component" value="Unassembled WGS sequence"/>
</dbReference>
<evidence type="ECO:0000313" key="2">
    <source>
        <dbReference type="EMBL" id="PWA43758.1"/>
    </source>
</evidence>
<organism evidence="2 3">
    <name type="scientific">Artemisia annua</name>
    <name type="common">Sweet wormwood</name>
    <dbReference type="NCBI Taxonomy" id="35608"/>
    <lineage>
        <taxon>Eukaryota</taxon>
        <taxon>Viridiplantae</taxon>
        <taxon>Streptophyta</taxon>
        <taxon>Embryophyta</taxon>
        <taxon>Tracheophyta</taxon>
        <taxon>Spermatophyta</taxon>
        <taxon>Magnoliopsida</taxon>
        <taxon>eudicotyledons</taxon>
        <taxon>Gunneridae</taxon>
        <taxon>Pentapetalae</taxon>
        <taxon>asterids</taxon>
        <taxon>campanulids</taxon>
        <taxon>Asterales</taxon>
        <taxon>Asteraceae</taxon>
        <taxon>Asteroideae</taxon>
        <taxon>Anthemideae</taxon>
        <taxon>Artemisiinae</taxon>
        <taxon>Artemisia</taxon>
    </lineage>
</organism>
<proteinExistence type="predicted"/>
<feature type="domain" description="DCD" evidence="1">
    <location>
        <begin position="123"/>
        <end position="252"/>
    </location>
</feature>
<protein>
    <submittedName>
        <fullName evidence="2">Development/cell death domain-containing protein</fullName>
    </submittedName>
</protein>
<dbReference type="InterPro" id="IPR013989">
    <property type="entry name" value="Dev_and_cell_death_domain"/>
</dbReference>
<feature type="domain" description="DCD" evidence="1">
    <location>
        <begin position="12"/>
        <end position="64"/>
    </location>
</feature>
<gene>
    <name evidence="2" type="ORF">CTI12_AA511150</name>
</gene>
<sequence>MKYKGENVPGKIPECGAIFMSNTGTKDECFNRKLFGLPYNMSDFVLSVKKGMTLFLFKFNATVLLDDCYCIAELGLFGALFFSYRLPLCMPDKWWCFRLFAYWQLTKVTAEMKYKGDNVPGKIPECGAIFMSNTGTKDECFNRKLFGLPYNMSDFVLSVKKGMTLFLFEFEKRQLYGVFRAISDGEIDIQPRAYSTFGKKFPAQVRFTTVWNCTPLAEHEFQGAIKDNYYSGKFYFGLNQDQVDKLMELFRFKEVSKNPERNVLRHGDKPAEGHARFDDLRKTIKDRLRVVSKEDDHITSNEKIVEVDKLRCGRKKDRFKKRHARENDEFGDRGAWKKLLGNHLPLSLAGFNRKAAVGSHYMADVNNGHEMNNNLREIRGSSNQDNFSIMEKAETENDVDNGFIPLFTEPLEDQYDEIAVASDDAMFLTDWETVLTNDVSPSHLYQNTCWTTCEPTIPFIPLYPSYYASDPSFIPLDTRPFCPHSHEIAPSSDSHNEGSIRYFEGNRVSKTFSQEDSLNPIFPKFIQMRSTQVGTDENFTKGHESHAFNSSIIPAACKDSYSEEPISKSMKKVTEPSHALQRLSCDADLCVHDDDSYNDDRSQINKTVNIRSVIKQDDDDDIHLKGFDKTECLGGATSYPSCKLVGPAFVEKESTGDGVSATKITDMLCEITPSKDESCSTEVVVESKELVDESIKSADYMPTSYENIVLPNFYENTLFKDYSISTECPNSVDEGKECSNVEGDEDVEDISCSDDNISINRSEKVDGSIKLVQMLDKCQKSVGEGEDVDGNAEVRLLSDGFVEVTQV</sequence>
<dbReference type="EMBL" id="PKPP01011652">
    <property type="protein sequence ID" value="PWA43758.1"/>
    <property type="molecule type" value="Genomic_DNA"/>
</dbReference>
<keyword evidence="3" id="KW-1185">Reference proteome</keyword>
<accession>A0A2U1L418</accession>
<name>A0A2U1L418_ARTAN</name>
<evidence type="ECO:0000259" key="1">
    <source>
        <dbReference type="PROSITE" id="PS51222"/>
    </source>
</evidence>